<feature type="region of interest" description="Disordered" evidence="1">
    <location>
        <begin position="550"/>
        <end position="576"/>
    </location>
</feature>
<evidence type="ECO:0000256" key="2">
    <source>
        <dbReference type="SAM" id="Phobius"/>
    </source>
</evidence>
<feature type="transmembrane region" description="Helical" evidence="2">
    <location>
        <begin position="7"/>
        <end position="25"/>
    </location>
</feature>
<dbReference type="Proteomes" id="UP000424468">
    <property type="component" value="Chromosome"/>
</dbReference>
<evidence type="ECO:0000256" key="1">
    <source>
        <dbReference type="SAM" id="MobiDB-lite"/>
    </source>
</evidence>
<keyword evidence="4" id="KW-1185">Reference proteome</keyword>
<gene>
    <name evidence="3" type="ORF">STABA_v1c00760</name>
</gene>
<dbReference type="EMBL" id="CP046276">
    <property type="protein sequence ID" value="QGS51443.1"/>
    <property type="molecule type" value="Genomic_DNA"/>
</dbReference>
<keyword evidence="2" id="KW-1133">Transmembrane helix</keyword>
<evidence type="ECO:0000313" key="3">
    <source>
        <dbReference type="EMBL" id="QGS51443.1"/>
    </source>
</evidence>
<dbReference type="OrthoDB" id="400200at2"/>
<feature type="compositionally biased region" description="Polar residues" evidence="1">
    <location>
        <begin position="550"/>
        <end position="561"/>
    </location>
</feature>
<name>A0A6I6CHD5_9MOLU</name>
<proteinExistence type="predicted"/>
<sequence length="845" mass="98625">MKKYKNLIIISFLFITSFIILFIFFRQNKNLNNLDFEKQKTNSITNKISTEGGFYPTVHDTGFNSDKAKWIYIDRTDYKESVDPVGKYWFSYNYGQSFWSQPKLQTQSVSFDVYSFEYSKYSYNKDDFWRNYNSVSIKFDYTYNFWDGAIGWGWFHKPVDAKNNKANGFDPPLYNESYNIKKSDIGRSISSGYLRREPDHDKETLWYELYIHESGNRIIFTISLYGYINWSNSGNNHACFLSFRNEQIDLYSTFKWGDYFNKLNNNTNYLGKGKIDNYDKNGVEARHIKVSSSTTTNINDSSVYQKVKEEVENRIVNCFDGQRYILDYLYNSYSGGKTSLEITIPKQSSWDDNGNKPYALTQFTFNTKDYQQIRQEKWTFKTYIDFSLSADFWNKNIAQRITWSPGNIIDRDGITVVQDKEEVINSGGGLSSSYNGGKIKFHTTVGLSFAEKKTDPNSKDYDHISINGQQLNGYNGFYSYTLEHLPVKFDDGQIDKTNSTSYEILIVHDKNPNILGDQGGKYSITIIIENSMDTLDLTMMNWNSNNPDFEKLTSPTITNKVTGDKEDNPNYDPTINPLTGTREQLIWVNKPSKKDVSFELDPVSSDNYKIDSKNKNDYEQGYIALASEVGGVGFSNSWNNETFNSVSRWKIDTNLETSVENDKNVYKVNKNDTTIQTYEGLYHFVIETKTNKDLNDKKNPPFFLQKFMYVNKKYGDFIEDINEINQDRNLISSYWSTSHGNHLRNYMINYKGWNNANSEDFMKLSYEGVIAYWRNYVSDIRQNKATSDPSPDKRYDIKDLNVHTLKFGFQTSTSEEYKLKIQEKVKKDIIWTSKIKLTVKKYFYC</sequence>
<dbReference type="KEGG" id="stab:STABA_v1c00760"/>
<keyword evidence="2" id="KW-0812">Transmembrane</keyword>
<dbReference type="RefSeq" id="WP_156005407.1">
    <property type="nucleotide sequence ID" value="NZ_CP046276.1"/>
</dbReference>
<evidence type="ECO:0000313" key="4">
    <source>
        <dbReference type="Proteomes" id="UP000424468"/>
    </source>
</evidence>
<organism evidence="3 4">
    <name type="scientific">Spiroplasma tabanidicola</name>
    <dbReference type="NCBI Taxonomy" id="324079"/>
    <lineage>
        <taxon>Bacteria</taxon>
        <taxon>Bacillati</taxon>
        <taxon>Mycoplasmatota</taxon>
        <taxon>Mollicutes</taxon>
        <taxon>Entomoplasmatales</taxon>
        <taxon>Spiroplasmataceae</taxon>
        <taxon>Spiroplasma</taxon>
    </lineage>
</organism>
<accession>A0A6I6CHD5</accession>
<reference evidence="3 4" key="1">
    <citation type="submission" date="2019-11" db="EMBL/GenBank/DDBJ databases">
        <title>Complete genome sequence of Spiroplasma tabanidicola TAUS-1 (DSM 22603).</title>
        <authorList>
            <person name="Huang C.-T."/>
            <person name="Lin Y.-C."/>
            <person name="Kuo C.-H."/>
        </authorList>
    </citation>
    <scope>NUCLEOTIDE SEQUENCE [LARGE SCALE GENOMIC DNA]</scope>
    <source>
        <strain evidence="3 4">TAUS-1</strain>
    </source>
</reference>
<protein>
    <submittedName>
        <fullName evidence="3">Uncharacterized protein</fullName>
    </submittedName>
</protein>
<keyword evidence="2" id="KW-0472">Membrane</keyword>
<dbReference type="AlphaFoldDB" id="A0A6I6CHD5"/>